<reference evidence="4" key="1">
    <citation type="submission" date="2016-06" db="UniProtKB">
        <authorList>
            <consortium name="WormBaseParasite"/>
        </authorList>
    </citation>
    <scope>IDENTIFICATION</scope>
</reference>
<protein>
    <submittedName>
        <fullName evidence="2 4">Uncharacterized protein</fullName>
    </submittedName>
</protein>
<evidence type="ECO:0000313" key="4">
    <source>
        <dbReference type="WBParaSite" id="TCNE_0000284401-mRNA-1"/>
    </source>
</evidence>
<gene>
    <name evidence="2" type="ORF">TCNE_LOCUS2844</name>
</gene>
<dbReference type="Proteomes" id="UP000050794">
    <property type="component" value="Unassembled WGS sequence"/>
</dbReference>
<dbReference type="AlphaFoldDB" id="A0A183U2X4"/>
<feature type="region of interest" description="Disordered" evidence="1">
    <location>
        <begin position="59"/>
        <end position="88"/>
    </location>
</feature>
<keyword evidence="3" id="KW-1185">Reference proteome</keyword>
<organism evidence="3 4">
    <name type="scientific">Toxocara canis</name>
    <name type="common">Canine roundworm</name>
    <dbReference type="NCBI Taxonomy" id="6265"/>
    <lineage>
        <taxon>Eukaryota</taxon>
        <taxon>Metazoa</taxon>
        <taxon>Ecdysozoa</taxon>
        <taxon>Nematoda</taxon>
        <taxon>Chromadorea</taxon>
        <taxon>Rhabditida</taxon>
        <taxon>Spirurina</taxon>
        <taxon>Ascaridomorpha</taxon>
        <taxon>Ascaridoidea</taxon>
        <taxon>Toxocaridae</taxon>
        <taxon>Toxocara</taxon>
    </lineage>
</organism>
<evidence type="ECO:0000313" key="2">
    <source>
        <dbReference type="EMBL" id="VDM28561.1"/>
    </source>
</evidence>
<dbReference type="WBParaSite" id="TCNE_0000284401-mRNA-1">
    <property type="protein sequence ID" value="TCNE_0000284401-mRNA-1"/>
    <property type="gene ID" value="TCNE_0000284401"/>
</dbReference>
<name>A0A183U2X4_TOXCA</name>
<evidence type="ECO:0000313" key="3">
    <source>
        <dbReference type="Proteomes" id="UP000050794"/>
    </source>
</evidence>
<evidence type="ECO:0000256" key="1">
    <source>
        <dbReference type="SAM" id="MobiDB-lite"/>
    </source>
</evidence>
<proteinExistence type="predicted"/>
<accession>A0A183U2X4</accession>
<sequence>MIGRAPIDDELLQTSLSECEAISKSRPLTHVDKDSVQVIQPSDLIAPVPNKTMEVTRQPRALPKKKMNKCCERPSPPATADSYQNPTRKDVLGQSDIQIVKPDQKDLNHSKLRLNLRPIVIYSYVH</sequence>
<dbReference type="EMBL" id="UYWY01003142">
    <property type="protein sequence ID" value="VDM28561.1"/>
    <property type="molecule type" value="Genomic_DNA"/>
</dbReference>
<reference evidence="2 3" key="2">
    <citation type="submission" date="2018-11" db="EMBL/GenBank/DDBJ databases">
        <authorList>
            <consortium name="Pathogen Informatics"/>
        </authorList>
    </citation>
    <scope>NUCLEOTIDE SEQUENCE [LARGE SCALE GENOMIC DNA]</scope>
</reference>